<dbReference type="PANTHER" id="PTHR46211">
    <property type="entry name" value="GLYCEROPHOSPHORYL DIESTER PHOSPHODIESTERASE"/>
    <property type="match status" value="1"/>
</dbReference>
<dbReference type="HOGENOM" id="CLU_030006_3_5_9"/>
<dbReference type="GO" id="GO:0006629">
    <property type="term" value="P:lipid metabolic process"/>
    <property type="evidence" value="ECO:0007669"/>
    <property type="project" value="InterPro"/>
</dbReference>
<dbReference type="EMBL" id="CP003065">
    <property type="protein sequence ID" value="AEV68697.1"/>
    <property type="molecule type" value="Genomic_DNA"/>
</dbReference>
<dbReference type="Proteomes" id="UP000005435">
    <property type="component" value="Chromosome"/>
</dbReference>
<dbReference type="GO" id="GO:0008081">
    <property type="term" value="F:phosphoric diester hydrolase activity"/>
    <property type="evidence" value="ECO:0007669"/>
    <property type="project" value="InterPro"/>
</dbReference>
<dbReference type="RefSeq" id="WP_014255277.1">
    <property type="nucleotide sequence ID" value="NC_016627.1"/>
</dbReference>
<dbReference type="CDD" id="cd08563">
    <property type="entry name" value="GDPD_TtGDE_like"/>
    <property type="match status" value="1"/>
</dbReference>
<dbReference type="PROSITE" id="PS51704">
    <property type="entry name" value="GP_PDE"/>
    <property type="match status" value="1"/>
</dbReference>
<dbReference type="AlphaFoldDB" id="G8LWM9"/>
<dbReference type="Gene3D" id="3.20.20.190">
    <property type="entry name" value="Phosphatidylinositol (PI) phosphodiesterase"/>
    <property type="match status" value="1"/>
</dbReference>
<proteinExistence type="predicted"/>
<evidence type="ECO:0000313" key="2">
    <source>
        <dbReference type="EMBL" id="AEV68697.1"/>
    </source>
</evidence>
<feature type="domain" description="GP-PDE" evidence="1">
    <location>
        <begin position="4"/>
        <end position="240"/>
    </location>
</feature>
<dbReference type="InterPro" id="IPR030395">
    <property type="entry name" value="GP_PDE_dom"/>
</dbReference>
<dbReference type="Pfam" id="PF03009">
    <property type="entry name" value="GDPD"/>
    <property type="match status" value="1"/>
</dbReference>
<dbReference type="InterPro" id="IPR017946">
    <property type="entry name" value="PLC-like_Pdiesterase_TIM-brl"/>
</dbReference>
<organism evidence="2 3">
    <name type="scientific">Acetivibrio clariflavus (strain DSM 19732 / NBRC 101661 / EBR45)</name>
    <name type="common">Clostridium clariflavum</name>
    <dbReference type="NCBI Taxonomy" id="720554"/>
    <lineage>
        <taxon>Bacteria</taxon>
        <taxon>Bacillati</taxon>
        <taxon>Bacillota</taxon>
        <taxon>Clostridia</taxon>
        <taxon>Eubacteriales</taxon>
        <taxon>Oscillospiraceae</taxon>
        <taxon>Acetivibrio</taxon>
    </lineage>
</organism>
<evidence type="ECO:0000313" key="3">
    <source>
        <dbReference type="Proteomes" id="UP000005435"/>
    </source>
</evidence>
<dbReference type="STRING" id="720554.Clocl_2100"/>
<gene>
    <name evidence="2" type="ordered locus">Clocl_2100</name>
</gene>
<dbReference type="eggNOG" id="COG0584">
    <property type="taxonomic scope" value="Bacteria"/>
</dbReference>
<name>G8LWM9_ACECE</name>
<protein>
    <submittedName>
        <fullName evidence="2">Glycerophosphoryl diester phosphodiesterase</fullName>
    </submittedName>
</protein>
<accession>G8LWM9</accession>
<reference evidence="2 3" key="2">
    <citation type="journal article" date="2012" name="Stand. Genomic Sci.">
        <title>Complete Genome Sequence of Clostridium clariflavum DSM 19732.</title>
        <authorList>
            <person name="Izquierdo J.A."/>
            <person name="Goodwin L."/>
            <person name="Davenport K.W."/>
            <person name="Teshima H."/>
            <person name="Bruce D."/>
            <person name="Detter C."/>
            <person name="Tapia R."/>
            <person name="Han S."/>
            <person name="Land M."/>
            <person name="Hauser L."/>
            <person name="Jeffries C.D."/>
            <person name="Han J."/>
            <person name="Pitluck S."/>
            <person name="Nolan M."/>
            <person name="Chen A."/>
            <person name="Huntemann M."/>
            <person name="Mavromatis K."/>
            <person name="Mikhailova N."/>
            <person name="Liolios K."/>
            <person name="Woyke T."/>
            <person name="Lynd L.R."/>
        </authorList>
    </citation>
    <scope>NUCLEOTIDE SEQUENCE [LARGE SCALE GENOMIC DNA]</scope>
    <source>
        <strain evidence="3">DSM 19732 / NBRC 101661 / EBR45</strain>
    </source>
</reference>
<dbReference type="KEGG" id="ccl:Clocl_2100"/>
<sequence>MNRPLVIAHRGASAYAPENTLSAIKKAVQMGADGIEIDVQLSKDGHVVVIHDTTVNRTSNGSGKVNSMTLEQLKTLDFGSWFSEEFKNEPICTLEEVFGYLKNWNGLINVEIKKEWLQFNSIEKKVVELIDRFNMRNRIIVSSFSTLSLLTIKRLDKNIRTGILFTSSTKDFVLLARLFKIDAIHPWYKDVTKDMKKAAVKGNIKIHTYTVDDVGEMKRLAKIGIDGIITNIPDVALKALNNK</sequence>
<dbReference type="PANTHER" id="PTHR46211:SF1">
    <property type="entry name" value="GLYCEROPHOSPHODIESTER PHOSPHODIESTERASE, CYTOPLASMIC"/>
    <property type="match status" value="1"/>
</dbReference>
<dbReference type="OrthoDB" id="384721at2"/>
<dbReference type="SUPFAM" id="SSF51695">
    <property type="entry name" value="PLC-like phosphodiesterases"/>
    <property type="match status" value="1"/>
</dbReference>
<keyword evidence="3" id="KW-1185">Reference proteome</keyword>
<reference evidence="3" key="1">
    <citation type="submission" date="2011-12" db="EMBL/GenBank/DDBJ databases">
        <title>Complete sequence of Clostridium clariflavum DSM 19732.</title>
        <authorList>
            <consortium name="US DOE Joint Genome Institute"/>
            <person name="Lucas S."/>
            <person name="Han J."/>
            <person name="Lapidus A."/>
            <person name="Cheng J.-F."/>
            <person name="Goodwin L."/>
            <person name="Pitluck S."/>
            <person name="Peters L."/>
            <person name="Teshima H."/>
            <person name="Detter J.C."/>
            <person name="Han C."/>
            <person name="Tapia R."/>
            <person name="Land M."/>
            <person name="Hauser L."/>
            <person name="Kyrpides N."/>
            <person name="Ivanova N."/>
            <person name="Pagani I."/>
            <person name="Kitzmiller T."/>
            <person name="Lynd L."/>
            <person name="Izquierdo J."/>
            <person name="Woyke T."/>
        </authorList>
    </citation>
    <scope>NUCLEOTIDE SEQUENCE [LARGE SCALE GENOMIC DNA]</scope>
    <source>
        <strain evidence="3">DSM 19732 / NBRC 101661 / EBR45</strain>
    </source>
</reference>
<evidence type="ECO:0000259" key="1">
    <source>
        <dbReference type="PROSITE" id="PS51704"/>
    </source>
</evidence>